<feature type="domain" description="Resolvase/invertase-type recombinase catalytic" evidence="2">
    <location>
        <begin position="14"/>
        <end position="165"/>
    </location>
</feature>
<dbReference type="Proteomes" id="UP001596108">
    <property type="component" value="Unassembled WGS sequence"/>
</dbReference>
<evidence type="ECO:0000313" key="5">
    <source>
        <dbReference type="Proteomes" id="UP001596108"/>
    </source>
</evidence>
<dbReference type="Gene3D" id="3.40.50.1390">
    <property type="entry name" value="Resolvase, N-terminal catalytic domain"/>
    <property type="match status" value="1"/>
</dbReference>
<comment type="caution">
    <text evidence="4">The sequence shown here is derived from an EMBL/GenBank/DDBJ whole genome shotgun (WGS) entry which is preliminary data.</text>
</comment>
<dbReference type="InterPro" id="IPR036162">
    <property type="entry name" value="Resolvase-like_N_sf"/>
</dbReference>
<gene>
    <name evidence="4" type="ORF">ACFPQ4_03350</name>
</gene>
<dbReference type="InterPro" id="IPR006119">
    <property type="entry name" value="Resolv_N"/>
</dbReference>
<keyword evidence="5" id="KW-1185">Reference proteome</keyword>
<evidence type="ECO:0000259" key="3">
    <source>
        <dbReference type="PROSITE" id="PS51737"/>
    </source>
</evidence>
<dbReference type="PROSITE" id="PS51737">
    <property type="entry name" value="RECOMBINASE_DNA_BIND"/>
    <property type="match status" value="1"/>
</dbReference>
<dbReference type="SUPFAM" id="SSF53041">
    <property type="entry name" value="Resolvase-like"/>
    <property type="match status" value="1"/>
</dbReference>
<dbReference type="PANTHER" id="PTHR30461:SF23">
    <property type="entry name" value="DNA RECOMBINASE-RELATED"/>
    <property type="match status" value="1"/>
</dbReference>
<evidence type="ECO:0000256" key="1">
    <source>
        <dbReference type="SAM" id="Coils"/>
    </source>
</evidence>
<name>A0ABW0QVP0_9BACL</name>
<dbReference type="Pfam" id="PF00239">
    <property type="entry name" value="Resolvase"/>
    <property type="match status" value="1"/>
</dbReference>
<dbReference type="Pfam" id="PF07508">
    <property type="entry name" value="Recombinase"/>
    <property type="match status" value="1"/>
</dbReference>
<feature type="coiled-coil region" evidence="1">
    <location>
        <begin position="443"/>
        <end position="470"/>
    </location>
</feature>
<dbReference type="RefSeq" id="WP_378110329.1">
    <property type="nucleotide sequence ID" value="NZ_JBHSNC010000010.1"/>
</dbReference>
<dbReference type="PROSITE" id="PS51736">
    <property type="entry name" value="RECOMBINASES_3"/>
    <property type="match status" value="1"/>
</dbReference>
<dbReference type="EMBL" id="JBHSNC010000010">
    <property type="protein sequence ID" value="MFC5528488.1"/>
    <property type="molecule type" value="Genomic_DNA"/>
</dbReference>
<dbReference type="PANTHER" id="PTHR30461">
    <property type="entry name" value="DNA-INVERTASE FROM LAMBDOID PROPHAGE"/>
    <property type="match status" value="1"/>
</dbReference>
<evidence type="ECO:0000313" key="4">
    <source>
        <dbReference type="EMBL" id="MFC5528488.1"/>
    </source>
</evidence>
<dbReference type="SMART" id="SM00857">
    <property type="entry name" value="Resolvase"/>
    <property type="match status" value="1"/>
</dbReference>
<dbReference type="InterPro" id="IPR050639">
    <property type="entry name" value="SSR_resolvase"/>
</dbReference>
<dbReference type="InterPro" id="IPR011109">
    <property type="entry name" value="DNA_bind_recombinase_dom"/>
</dbReference>
<organism evidence="4 5">
    <name type="scientific">Cohnella yongneupensis</name>
    <dbReference type="NCBI Taxonomy" id="425006"/>
    <lineage>
        <taxon>Bacteria</taxon>
        <taxon>Bacillati</taxon>
        <taxon>Bacillota</taxon>
        <taxon>Bacilli</taxon>
        <taxon>Bacillales</taxon>
        <taxon>Paenibacillaceae</taxon>
        <taxon>Cohnella</taxon>
    </lineage>
</organism>
<dbReference type="InterPro" id="IPR038109">
    <property type="entry name" value="DNA_bind_recomb_sf"/>
</dbReference>
<accession>A0ABW0QVP0</accession>
<sequence length="548" mass="63269">MLNPDYLSKLGIENIVNYNRKSRQDEELEKRTGEDTLKSIRDLMDRVLAPLGIPYDQEDEIGSGDKISSRPVFQDVLVKLREGKYQAIAVKEITRMGRGSYTDMGVIYDLIVDKCIFIITPWKVYDPRNNADLRQIRFELFLSREEFETTRERLTGGRYNKALEGRWMAGKPPFGYDLNKKTRKLTVNQDEATIVRLVYDLYVNGIAEQDGTRRDVGHRALCTYLTRNGVPSPSGSYKWYTSVLRYMLVNEVYLGTMIYGATKGGNRKQTKPIEEQIIVEHAHPAIIDAETWAASKEKDDASKVPESQKSKVKLDFVPSELTGLIVCKVCGNRMLKQFTKQRYTRKKDNVQMEYTKEFLWCRNPGCTFVKYRAIEEDLLFTMRHLVSLDKASMETTLQQLADQETKKRSNEDDLKVLHEKKLQDLMTRRSFILEKYESGMYSDELYRERMEEVEKRISELNKSAQETEISYVKSEARPDISLIQGQISSLVDTYTNATNTALKNEILRKVFSYVVVEVIEKGRGSIPAKHKVYPALNPQIASFDFLVV</sequence>
<evidence type="ECO:0000259" key="2">
    <source>
        <dbReference type="PROSITE" id="PS51736"/>
    </source>
</evidence>
<feature type="domain" description="Recombinase" evidence="3">
    <location>
        <begin position="173"/>
        <end position="305"/>
    </location>
</feature>
<keyword evidence="1" id="KW-0175">Coiled coil</keyword>
<reference evidence="5" key="1">
    <citation type="journal article" date="2019" name="Int. J. Syst. Evol. Microbiol.">
        <title>The Global Catalogue of Microorganisms (GCM) 10K type strain sequencing project: providing services to taxonomists for standard genome sequencing and annotation.</title>
        <authorList>
            <consortium name="The Broad Institute Genomics Platform"/>
            <consortium name="The Broad Institute Genome Sequencing Center for Infectious Disease"/>
            <person name="Wu L."/>
            <person name="Ma J."/>
        </authorList>
    </citation>
    <scope>NUCLEOTIDE SEQUENCE [LARGE SCALE GENOMIC DNA]</scope>
    <source>
        <strain evidence="5">CGMCC 1.18578</strain>
    </source>
</reference>
<dbReference type="Gene3D" id="3.90.1750.20">
    <property type="entry name" value="Putative Large Serine Recombinase, Chain B, Domain 2"/>
    <property type="match status" value="1"/>
</dbReference>
<proteinExistence type="predicted"/>
<protein>
    <submittedName>
        <fullName evidence="4">Recombinase family protein</fullName>
    </submittedName>
</protein>